<sequence length="197" mass="22344">MESVAYVGMDVDKEKIAVALVQDYEDQPRMQRVIRNRTEAIEKFFGEVTGRYDQVLACYEAGACGFELHRRVTAAGAGCMVAPPASMPKKANDRVKTDRRDARKLAGALRNGDLSPVYVPSRQDEAGRDFLRLYEDVKSDLKKAKQRLLHFLLRHEIRYEGGQNWTGKHWQWFEFVGVRLCDSRGNLPGVSVGDYSS</sequence>
<evidence type="ECO:0000259" key="1">
    <source>
        <dbReference type="Pfam" id="PF01548"/>
    </source>
</evidence>
<dbReference type="PANTHER" id="PTHR33055">
    <property type="entry name" value="TRANSPOSASE FOR INSERTION SEQUENCE ELEMENT IS1111A"/>
    <property type="match status" value="1"/>
</dbReference>
<dbReference type="Pfam" id="PF01548">
    <property type="entry name" value="DEDD_Tnp_IS110"/>
    <property type="match status" value="1"/>
</dbReference>
<proteinExistence type="predicted"/>
<dbReference type="GO" id="GO:0003677">
    <property type="term" value="F:DNA binding"/>
    <property type="evidence" value="ECO:0007669"/>
    <property type="project" value="InterPro"/>
</dbReference>
<dbReference type="PANTHER" id="PTHR33055:SF13">
    <property type="entry name" value="TRANSPOSASE"/>
    <property type="match status" value="1"/>
</dbReference>
<organism evidence="2 3">
    <name type="scientific">Alkalispirochaeta sphaeroplastigenens</name>
    <dbReference type="NCBI Taxonomy" id="1187066"/>
    <lineage>
        <taxon>Bacteria</taxon>
        <taxon>Pseudomonadati</taxon>
        <taxon>Spirochaetota</taxon>
        <taxon>Spirochaetia</taxon>
        <taxon>Spirochaetales</taxon>
        <taxon>Spirochaetaceae</taxon>
        <taxon>Alkalispirochaeta</taxon>
    </lineage>
</organism>
<protein>
    <recommendedName>
        <fullName evidence="1">Transposase IS110-like N-terminal domain-containing protein</fullName>
    </recommendedName>
</protein>
<dbReference type="EMBL" id="LPWH01000094">
    <property type="protein sequence ID" value="POQ99583.1"/>
    <property type="molecule type" value="Genomic_DNA"/>
</dbReference>
<accession>A0A2S4JJ72</accession>
<dbReference type="OrthoDB" id="245819at2"/>
<evidence type="ECO:0000313" key="3">
    <source>
        <dbReference type="Proteomes" id="UP000237350"/>
    </source>
</evidence>
<dbReference type="GO" id="GO:0006313">
    <property type="term" value="P:DNA transposition"/>
    <property type="evidence" value="ECO:0007669"/>
    <property type="project" value="InterPro"/>
</dbReference>
<dbReference type="InterPro" id="IPR002525">
    <property type="entry name" value="Transp_IS110-like_N"/>
</dbReference>
<evidence type="ECO:0000313" key="2">
    <source>
        <dbReference type="EMBL" id="POQ99583.1"/>
    </source>
</evidence>
<dbReference type="RefSeq" id="WP_103680658.1">
    <property type="nucleotide sequence ID" value="NZ_LPWH01000094.1"/>
</dbReference>
<gene>
    <name evidence="2" type="ORF">AU468_10325</name>
</gene>
<comment type="caution">
    <text evidence="2">The sequence shown here is derived from an EMBL/GenBank/DDBJ whole genome shotgun (WGS) entry which is preliminary data.</text>
</comment>
<name>A0A2S4JJ72_9SPIO</name>
<feature type="domain" description="Transposase IS110-like N-terminal" evidence="1">
    <location>
        <begin position="7"/>
        <end position="153"/>
    </location>
</feature>
<reference evidence="3" key="1">
    <citation type="submission" date="2015-12" db="EMBL/GenBank/DDBJ databases">
        <authorList>
            <person name="Lodha T.D."/>
            <person name="Chintalapati S."/>
            <person name="Chintalapati V.R."/>
            <person name="Sravanthi T."/>
        </authorList>
    </citation>
    <scope>NUCLEOTIDE SEQUENCE [LARGE SCALE GENOMIC DNA]</scope>
    <source>
        <strain evidence="3">JC133</strain>
    </source>
</reference>
<dbReference type="InterPro" id="IPR047650">
    <property type="entry name" value="Transpos_IS110"/>
</dbReference>
<dbReference type="GO" id="GO:0004803">
    <property type="term" value="F:transposase activity"/>
    <property type="evidence" value="ECO:0007669"/>
    <property type="project" value="InterPro"/>
</dbReference>
<dbReference type="AlphaFoldDB" id="A0A2S4JJ72"/>
<keyword evidence="3" id="KW-1185">Reference proteome</keyword>
<dbReference type="Proteomes" id="UP000237350">
    <property type="component" value="Unassembled WGS sequence"/>
</dbReference>